<feature type="chain" id="PRO_5022800415" evidence="2">
    <location>
        <begin position="25"/>
        <end position="430"/>
    </location>
</feature>
<feature type="region of interest" description="Disordered" evidence="1">
    <location>
        <begin position="64"/>
        <end position="94"/>
    </location>
</feature>
<evidence type="ECO:0000256" key="2">
    <source>
        <dbReference type="SAM" id="SignalP"/>
    </source>
</evidence>
<dbReference type="EMBL" id="VSWC01000003">
    <property type="protein sequence ID" value="KAA1116548.1"/>
    <property type="molecule type" value="Genomic_DNA"/>
</dbReference>
<proteinExistence type="predicted"/>
<feature type="region of interest" description="Disordered" evidence="1">
    <location>
        <begin position="373"/>
        <end position="430"/>
    </location>
</feature>
<accession>A0A5B0QTD2</accession>
<feature type="signal peptide" evidence="2">
    <location>
        <begin position="1"/>
        <end position="24"/>
    </location>
</feature>
<name>A0A5B0QTD2_PUCGR</name>
<dbReference type="OrthoDB" id="2504543at2759"/>
<evidence type="ECO:0000313" key="4">
    <source>
        <dbReference type="Proteomes" id="UP000324748"/>
    </source>
</evidence>
<comment type="caution">
    <text evidence="3">The sequence shown here is derived from an EMBL/GenBank/DDBJ whole genome shotgun (WGS) entry which is preliminary data.</text>
</comment>
<evidence type="ECO:0000256" key="1">
    <source>
        <dbReference type="SAM" id="MobiDB-lite"/>
    </source>
</evidence>
<feature type="compositionally biased region" description="Low complexity" evidence="1">
    <location>
        <begin position="409"/>
        <end position="430"/>
    </location>
</feature>
<dbReference type="Proteomes" id="UP000324748">
    <property type="component" value="Unassembled WGS sequence"/>
</dbReference>
<feature type="compositionally biased region" description="Low complexity" evidence="1">
    <location>
        <begin position="373"/>
        <end position="394"/>
    </location>
</feature>
<reference evidence="3 4" key="1">
    <citation type="submission" date="2019-05" db="EMBL/GenBank/DDBJ databases">
        <title>Emergence of the Ug99 lineage of the wheat stem rust pathogen through somatic hybridization.</title>
        <authorList>
            <person name="Li F."/>
            <person name="Upadhyaya N.M."/>
            <person name="Sperschneider J."/>
            <person name="Matny O."/>
            <person name="Nguyen-Phuc H."/>
            <person name="Mago R."/>
            <person name="Raley C."/>
            <person name="Miller M.E."/>
            <person name="Silverstein K.A.T."/>
            <person name="Henningsen E."/>
            <person name="Hirsch C.D."/>
            <person name="Visser B."/>
            <person name="Pretorius Z.A."/>
            <person name="Steffenson B.J."/>
            <person name="Schwessinger B."/>
            <person name="Dodds P.N."/>
            <person name="Figueroa M."/>
        </authorList>
    </citation>
    <scope>NUCLEOTIDE SEQUENCE [LARGE SCALE GENOMIC DNA]</scope>
    <source>
        <strain evidence="3">21-0</strain>
    </source>
</reference>
<sequence>MSKLTNLLSFLYVALMAAEIRVNSAPLNLQDVVLTPGLHELRPLRRRGSYKALLARSPQKLKAAEKEIKKAETAKVDTKDKKESANDGGNNSANTVKQAASDLLKATKNVDNDVLIIQNPASTTEDIKKAAADALKNEDAEDFPRQALASVAQDPEAAQGSLAVIRDKGPIVVQAFKDIHKNAEDKTKVQEELSKVTLARLQVVPANFDLMGGIPGASRSLVSKVAIGPSQQAIGKNITDAAQKKVIEEQQKNLASQTKIVDEQMAIIQKEGSKPEEIEQAAKKALVQEAGEEFAREVLASAATDAKAAMAALGEVRDNGPSKVVQGFKLIESNAKDPAAVKKAADLVVEGRKHVVPANLKLIELSGGSATAGASTDAAAGSASATKDANAAAQTKKDAGETAVKAKDATANTAKDATANTANDKTATKV</sequence>
<gene>
    <name evidence="3" type="ORF">PGT21_018447</name>
</gene>
<feature type="compositionally biased region" description="Basic and acidic residues" evidence="1">
    <location>
        <begin position="64"/>
        <end position="85"/>
    </location>
</feature>
<keyword evidence="4" id="KW-1185">Reference proteome</keyword>
<feature type="compositionally biased region" description="Basic and acidic residues" evidence="1">
    <location>
        <begin position="395"/>
        <end position="408"/>
    </location>
</feature>
<dbReference type="AlphaFoldDB" id="A0A5B0QTD2"/>
<protein>
    <submittedName>
        <fullName evidence="3">Uncharacterized protein</fullName>
    </submittedName>
</protein>
<evidence type="ECO:0000313" key="3">
    <source>
        <dbReference type="EMBL" id="KAA1116548.1"/>
    </source>
</evidence>
<keyword evidence="2" id="KW-0732">Signal</keyword>
<organism evidence="3 4">
    <name type="scientific">Puccinia graminis f. sp. tritici</name>
    <dbReference type="NCBI Taxonomy" id="56615"/>
    <lineage>
        <taxon>Eukaryota</taxon>
        <taxon>Fungi</taxon>
        <taxon>Dikarya</taxon>
        <taxon>Basidiomycota</taxon>
        <taxon>Pucciniomycotina</taxon>
        <taxon>Pucciniomycetes</taxon>
        <taxon>Pucciniales</taxon>
        <taxon>Pucciniaceae</taxon>
        <taxon>Puccinia</taxon>
    </lineage>
</organism>